<dbReference type="RefSeq" id="WP_323356952.1">
    <property type="nucleotide sequence ID" value="NZ_JAYGHY010000031.1"/>
</dbReference>
<gene>
    <name evidence="2" type="ORF">VB739_10195</name>
</gene>
<keyword evidence="3" id="KW-1185">Reference proteome</keyword>
<name>A0ABU5SWP9_9CYAN</name>
<dbReference type="EMBL" id="JAYGHY010000031">
    <property type="protein sequence ID" value="MEA5442919.1"/>
    <property type="molecule type" value="Genomic_DNA"/>
</dbReference>
<evidence type="ECO:0000313" key="3">
    <source>
        <dbReference type="Proteomes" id="UP001302329"/>
    </source>
</evidence>
<dbReference type="Gene3D" id="1.10.10.2480">
    <property type="match status" value="1"/>
</dbReference>
<sequence>MTSSGKVRIYELSKDLGLDNKDVLDAAEKLSIAAKSHSSSISDDEATRIRSLIGVNVGGQAPSRPEPAAPTPPAKAILAVKKAAPAPVAAPRASA</sequence>
<organism evidence="2 3">
    <name type="scientific">Cyanobium gracile UHCC 0281</name>
    <dbReference type="NCBI Taxonomy" id="3110309"/>
    <lineage>
        <taxon>Bacteria</taxon>
        <taxon>Bacillati</taxon>
        <taxon>Cyanobacteriota</taxon>
        <taxon>Cyanophyceae</taxon>
        <taxon>Synechococcales</taxon>
        <taxon>Prochlorococcaceae</taxon>
        <taxon>Cyanobium</taxon>
    </lineage>
</organism>
<evidence type="ECO:0000259" key="1">
    <source>
        <dbReference type="Pfam" id="PF04760"/>
    </source>
</evidence>
<comment type="caution">
    <text evidence="2">The sequence shown here is derived from an EMBL/GenBank/DDBJ whole genome shotgun (WGS) entry which is preliminary data.</text>
</comment>
<dbReference type="GO" id="GO:0003743">
    <property type="term" value="F:translation initiation factor activity"/>
    <property type="evidence" value="ECO:0007669"/>
    <property type="project" value="UniProtKB-KW"/>
</dbReference>
<evidence type="ECO:0000313" key="2">
    <source>
        <dbReference type="EMBL" id="MEA5442919.1"/>
    </source>
</evidence>
<feature type="domain" description="Translation initiation factor IF-2 N-terminal" evidence="1">
    <location>
        <begin position="5"/>
        <end position="53"/>
    </location>
</feature>
<keyword evidence="2" id="KW-0396">Initiation factor</keyword>
<dbReference type="Pfam" id="PF04760">
    <property type="entry name" value="IF2_N"/>
    <property type="match status" value="1"/>
</dbReference>
<keyword evidence="2" id="KW-0648">Protein biosynthesis</keyword>
<protein>
    <submittedName>
        <fullName evidence="2">Translation initiation factor IF-2 N-terminal domain-containing protein</fullName>
    </submittedName>
</protein>
<proteinExistence type="predicted"/>
<dbReference type="InterPro" id="IPR006847">
    <property type="entry name" value="IF2_N"/>
</dbReference>
<feature type="non-terminal residue" evidence="2">
    <location>
        <position position="95"/>
    </location>
</feature>
<reference evidence="2 3" key="1">
    <citation type="submission" date="2023-12" db="EMBL/GenBank/DDBJ databases">
        <title>Baltic Sea Cyanobacteria.</title>
        <authorList>
            <person name="Delbaje E."/>
            <person name="Fewer D.P."/>
            <person name="Shishido T.K."/>
        </authorList>
    </citation>
    <scope>NUCLEOTIDE SEQUENCE [LARGE SCALE GENOMIC DNA]</scope>
    <source>
        <strain evidence="2 3">UHCC 0281</strain>
    </source>
</reference>
<dbReference type="Proteomes" id="UP001302329">
    <property type="component" value="Unassembled WGS sequence"/>
</dbReference>
<accession>A0ABU5SWP9</accession>